<comment type="similarity">
    <text evidence="1">Belongs to the Luc7 family.</text>
</comment>
<evidence type="ECO:0000313" key="3">
    <source>
        <dbReference type="EMBL" id="CAI5441278.1"/>
    </source>
</evidence>
<dbReference type="GO" id="GO:0005685">
    <property type="term" value="C:U1 snRNP"/>
    <property type="evidence" value="ECO:0007669"/>
    <property type="project" value="InterPro"/>
</dbReference>
<dbReference type="Pfam" id="PF03194">
    <property type="entry name" value="LUC7"/>
    <property type="match status" value="1"/>
</dbReference>
<comment type="caution">
    <text evidence="3">The sequence shown here is derived from an EMBL/GenBank/DDBJ whole genome shotgun (WGS) entry which is preliminary data.</text>
</comment>
<sequence>MTDQMRDMIAQLMGTDNLEGKERPGIPYDHPNVCRAYLLGICPHDLVPDSRLQSVVSCRKVHEPAHKADFVRAQRVKDHFYDVDAYEILEYAVHQVDIEVAKVREKLEDDVKLQSNAVADSKAAKISELEEKIAANVIDIEKLGNEGKIEESMRLHKLVEEMREQVNDIINQTEFKVAGPGSNAAKLRVCEDCGAQLNIMDHETRIADHYNGKMHIGMVETRETYLRMKETIEDRRNERSEKLGSRYSSNYSFNRHGGGGGRSDRDRRDRGDYSRRGGGDRRRSRSRSRSRDRANSYRSGGRDDRRYNRDDRNGGRDRRDDRRDRRY</sequence>
<gene>
    <name evidence="3" type="ORF">CAMP_LOCUS3915</name>
</gene>
<accession>A0A9P1MWB7</accession>
<feature type="compositionally biased region" description="Basic and acidic residues" evidence="2">
    <location>
        <begin position="262"/>
        <end position="281"/>
    </location>
</feature>
<name>A0A9P1MWB7_9PELO</name>
<evidence type="ECO:0000256" key="1">
    <source>
        <dbReference type="ARBA" id="ARBA00005655"/>
    </source>
</evidence>
<keyword evidence="4" id="KW-1185">Reference proteome</keyword>
<feature type="compositionally biased region" description="Basic and acidic residues" evidence="2">
    <location>
        <begin position="289"/>
        <end position="327"/>
    </location>
</feature>
<evidence type="ECO:0000313" key="4">
    <source>
        <dbReference type="Proteomes" id="UP001152747"/>
    </source>
</evidence>
<organism evidence="3 4">
    <name type="scientific">Caenorhabditis angaria</name>
    <dbReference type="NCBI Taxonomy" id="860376"/>
    <lineage>
        <taxon>Eukaryota</taxon>
        <taxon>Metazoa</taxon>
        <taxon>Ecdysozoa</taxon>
        <taxon>Nematoda</taxon>
        <taxon>Chromadorea</taxon>
        <taxon>Rhabditida</taxon>
        <taxon>Rhabditina</taxon>
        <taxon>Rhabditomorpha</taxon>
        <taxon>Rhabditoidea</taxon>
        <taxon>Rhabditidae</taxon>
        <taxon>Peloderinae</taxon>
        <taxon>Caenorhabditis</taxon>
    </lineage>
</organism>
<feature type="compositionally biased region" description="Basic and acidic residues" evidence="2">
    <location>
        <begin position="233"/>
        <end position="244"/>
    </location>
</feature>
<reference evidence="3" key="1">
    <citation type="submission" date="2022-11" db="EMBL/GenBank/DDBJ databases">
        <authorList>
            <person name="Kikuchi T."/>
        </authorList>
    </citation>
    <scope>NUCLEOTIDE SEQUENCE</scope>
    <source>
        <strain evidence="3">PS1010</strain>
    </source>
</reference>
<evidence type="ECO:0000256" key="2">
    <source>
        <dbReference type="SAM" id="MobiDB-lite"/>
    </source>
</evidence>
<dbReference type="InterPro" id="IPR004882">
    <property type="entry name" value="Luc7-rel"/>
</dbReference>
<proteinExistence type="inferred from homology"/>
<protein>
    <submittedName>
        <fullName evidence="3">Uncharacterized protein</fullName>
    </submittedName>
</protein>
<dbReference type="OrthoDB" id="153872at2759"/>
<dbReference type="GO" id="GO:0006376">
    <property type="term" value="P:mRNA splice site recognition"/>
    <property type="evidence" value="ECO:0007669"/>
    <property type="project" value="InterPro"/>
</dbReference>
<dbReference type="AlphaFoldDB" id="A0A9P1MWB7"/>
<dbReference type="EMBL" id="CANHGI010000002">
    <property type="protein sequence ID" value="CAI5441278.1"/>
    <property type="molecule type" value="Genomic_DNA"/>
</dbReference>
<dbReference type="Proteomes" id="UP001152747">
    <property type="component" value="Unassembled WGS sequence"/>
</dbReference>
<feature type="region of interest" description="Disordered" evidence="2">
    <location>
        <begin position="233"/>
        <end position="327"/>
    </location>
</feature>
<dbReference type="GO" id="GO:0003729">
    <property type="term" value="F:mRNA binding"/>
    <property type="evidence" value="ECO:0007669"/>
    <property type="project" value="InterPro"/>
</dbReference>
<dbReference type="PANTHER" id="PTHR12375">
    <property type="entry name" value="RNA-BINDING PROTEIN LUC7-RELATED"/>
    <property type="match status" value="1"/>
</dbReference>